<dbReference type="SMART" id="SM01038">
    <property type="entry name" value="Bgal_small_N"/>
    <property type="match status" value="1"/>
</dbReference>
<keyword evidence="11" id="KW-1185">Reference proteome</keyword>
<comment type="caution">
    <text evidence="10">The sequence shown here is derived from an EMBL/GenBank/DDBJ whole genome shotgun (WGS) entry which is preliminary data.</text>
</comment>
<evidence type="ECO:0000313" key="11">
    <source>
        <dbReference type="Proteomes" id="UP001197875"/>
    </source>
</evidence>
<dbReference type="Pfam" id="PF02929">
    <property type="entry name" value="Bgal_small_N"/>
    <property type="match status" value="1"/>
</dbReference>
<evidence type="ECO:0000259" key="9">
    <source>
        <dbReference type="SMART" id="SM01038"/>
    </source>
</evidence>
<dbReference type="Proteomes" id="UP001197875">
    <property type="component" value="Unassembled WGS sequence"/>
</dbReference>
<dbReference type="GO" id="GO:0009341">
    <property type="term" value="C:beta-galactosidase complex"/>
    <property type="evidence" value="ECO:0007669"/>
    <property type="project" value="InterPro"/>
</dbReference>
<reference evidence="10 11" key="1">
    <citation type="submission" date="2021-10" db="EMBL/GenBank/DDBJ databases">
        <title>Anaerobic single-cell dispensing facilitates the cultivation of human gut bacteria.</title>
        <authorList>
            <person name="Afrizal A."/>
        </authorList>
    </citation>
    <scope>NUCLEOTIDE SEQUENCE [LARGE SCALE GENOMIC DNA]</scope>
    <source>
        <strain evidence="10 11">CLA-AA-H277</strain>
    </source>
</reference>
<dbReference type="InterPro" id="IPR011013">
    <property type="entry name" value="Gal_mutarotase_sf_dom"/>
</dbReference>
<dbReference type="InterPro" id="IPR032312">
    <property type="entry name" value="LacZ_4"/>
</dbReference>
<dbReference type="SUPFAM" id="SSF49303">
    <property type="entry name" value="beta-Galactosidase/glucuronidase domain"/>
    <property type="match status" value="2"/>
</dbReference>
<dbReference type="GO" id="GO:0004565">
    <property type="term" value="F:beta-galactosidase activity"/>
    <property type="evidence" value="ECO:0007669"/>
    <property type="project" value="UniProtKB-EC"/>
</dbReference>
<dbReference type="EC" id="3.2.1.23" evidence="3 8"/>
<dbReference type="InterPro" id="IPR006104">
    <property type="entry name" value="Glyco_hydro_2_N"/>
</dbReference>
<dbReference type="InterPro" id="IPR023232">
    <property type="entry name" value="Glyco_hydro_2_AS"/>
</dbReference>
<dbReference type="EMBL" id="JAJEPR010000050">
    <property type="protein sequence ID" value="MCC2191365.1"/>
    <property type="molecule type" value="Genomic_DNA"/>
</dbReference>
<dbReference type="AlphaFoldDB" id="A0AAE3DVP1"/>
<evidence type="ECO:0000256" key="4">
    <source>
        <dbReference type="ARBA" id="ARBA00013303"/>
    </source>
</evidence>
<dbReference type="PROSITE" id="PS00719">
    <property type="entry name" value="GLYCOSYL_HYDROL_F2_1"/>
    <property type="match status" value="1"/>
</dbReference>
<dbReference type="PROSITE" id="PS00608">
    <property type="entry name" value="GLYCOSYL_HYDROL_F2_2"/>
    <property type="match status" value="1"/>
</dbReference>
<dbReference type="Pfam" id="PF00703">
    <property type="entry name" value="Glyco_hydro_2"/>
    <property type="match status" value="1"/>
</dbReference>
<evidence type="ECO:0000256" key="1">
    <source>
        <dbReference type="ARBA" id="ARBA00001412"/>
    </source>
</evidence>
<dbReference type="SUPFAM" id="SSF51445">
    <property type="entry name" value="(Trans)glycosidases"/>
    <property type="match status" value="1"/>
</dbReference>
<dbReference type="Gene3D" id="2.60.40.10">
    <property type="entry name" value="Immunoglobulins"/>
    <property type="match status" value="2"/>
</dbReference>
<keyword evidence="5 8" id="KW-0378">Hydrolase</keyword>
<dbReference type="Pfam" id="PF02836">
    <property type="entry name" value="Glyco_hydro_2_C"/>
    <property type="match status" value="1"/>
</dbReference>
<evidence type="ECO:0000256" key="7">
    <source>
        <dbReference type="ARBA" id="ARBA00032230"/>
    </source>
</evidence>
<dbReference type="Gene3D" id="3.20.20.80">
    <property type="entry name" value="Glycosidases"/>
    <property type="match status" value="1"/>
</dbReference>
<dbReference type="InterPro" id="IPR050347">
    <property type="entry name" value="Bact_Beta-galactosidase"/>
</dbReference>
<gene>
    <name evidence="10" type="ORF">LKD71_16490</name>
</gene>
<dbReference type="InterPro" id="IPR013783">
    <property type="entry name" value="Ig-like_fold"/>
</dbReference>
<evidence type="ECO:0000313" key="10">
    <source>
        <dbReference type="EMBL" id="MCC2191365.1"/>
    </source>
</evidence>
<dbReference type="PANTHER" id="PTHR46323:SF2">
    <property type="entry name" value="BETA-GALACTOSIDASE"/>
    <property type="match status" value="1"/>
</dbReference>
<dbReference type="PRINTS" id="PR00132">
    <property type="entry name" value="GLHYDRLASE2"/>
</dbReference>
<evidence type="ECO:0000256" key="6">
    <source>
        <dbReference type="ARBA" id="ARBA00023295"/>
    </source>
</evidence>
<evidence type="ECO:0000256" key="8">
    <source>
        <dbReference type="RuleBase" id="RU361154"/>
    </source>
</evidence>
<dbReference type="InterPro" id="IPR006101">
    <property type="entry name" value="Glyco_hydro_2"/>
</dbReference>
<dbReference type="SUPFAM" id="SSF74650">
    <property type="entry name" value="Galactose mutarotase-like"/>
    <property type="match status" value="1"/>
</dbReference>
<dbReference type="InterPro" id="IPR008979">
    <property type="entry name" value="Galactose-bd-like_sf"/>
</dbReference>
<evidence type="ECO:0000256" key="3">
    <source>
        <dbReference type="ARBA" id="ARBA00012756"/>
    </source>
</evidence>
<comment type="catalytic activity">
    <reaction evidence="1 8">
        <text>Hydrolysis of terminal non-reducing beta-D-galactose residues in beta-D-galactosides.</text>
        <dbReference type="EC" id="3.2.1.23"/>
    </reaction>
</comment>
<dbReference type="Pfam" id="PF02837">
    <property type="entry name" value="Glyco_hydro_2_N"/>
    <property type="match status" value="1"/>
</dbReference>
<comment type="similarity">
    <text evidence="2 8">Belongs to the glycosyl hydrolase 2 family.</text>
</comment>
<name>A0AAE3DVP1_9FIRM</name>
<dbReference type="SUPFAM" id="SSF49785">
    <property type="entry name" value="Galactose-binding domain-like"/>
    <property type="match status" value="1"/>
</dbReference>
<dbReference type="InterPro" id="IPR017853">
    <property type="entry name" value="GH"/>
</dbReference>
<sequence length="1023" mass="117858">MIVPKYFEDLNVLHKNTMPNRAYYIPASVPMDLQPETRETSDRFLLLSGDWKFRYFENIYDVKEEFFQDGYDTAAFDEVKVPGVWQNYGYDHHQYTNVRYPFPMDPPYVPVVNPCGAYVRYFSYKKDSKAPKTYLNFEGVDSCFYVWVNGSFVGYSQVSHSTSEFDVTELLREGENTLAVLVVKWCDGSYFEDQDKFRMSGIFRDVYLLNRPENGIQDYFVKAIPSEDYQDGTITIDFTYRKEPVPVNITLSDAEGKTLAQVTAEGQVSIPVKNAHLWSAEDPYLYKLVLSTGEEAITEQVGIREIHTEKGVLYINGVKVKFHGTNRHDSDPVTGFAISLDQIKKDLTLMKEHNMNAIRTSHYPNAPHFYQLYDRLGFFIIDEADNESHGTSDIYDTDPSWESRSKRWNEIIADNPLYTESTVDRTQRCVERDKNRPSVVIWSMGNECAYGCTFEEALRWTKKFDSTRLTHYESSRYVSDKRKYDYSVIDLQSRMYPSLDEIRDYFKEDGTKPFVMCEYCHSMGNGPGDLEDYFEVIQSYDGACGAFMWEWCDHAIDLGKTIKGKKVYAYGGDHNEYPHDGNFCMDGLVYPDRTPHTGLLEFKNVHRPVRVISFDQEKGTAVLHNYMDFTNLKDLLMIRYEASIDGVTVENGIIDDPAVLDLPAHEEKEITLPVPQAEKGKCFLKLTYLLKEATEVLPAGFELGFDELAVKTAENVNQTAKALLAASGHAGKNFAVDEDDHYLIVSSDDFCYTYNKLTGVFAKMVYKNQSLLDRPMEYNIWRAPTDNDRNIKLEWMKAQYDRIVTRAYETKVHKTEKEVKIETTLSISAIYIQRILDIQVTWNIQADGTVDIAMDVKRNPIFPMLPRFGLRLFLPKEMKDVTYYGLGPVESYMDKRRASWHGEFSSPVTDLHEDYIRPQENGSHYDCDYVTLSSNAGHLLPERKTSLTAVSGQTFSFNASVYTEEELTNKAHNYELEECGSTVLCLDYRQNGIGSNSCGPQLIEKYRLDENEFHFELRLKPEA</sequence>
<dbReference type="GO" id="GO:0030246">
    <property type="term" value="F:carbohydrate binding"/>
    <property type="evidence" value="ECO:0007669"/>
    <property type="project" value="InterPro"/>
</dbReference>
<protein>
    <recommendedName>
        <fullName evidence="4 8">Beta-galactosidase</fullName>
        <ecNumber evidence="3 8">3.2.1.23</ecNumber>
    </recommendedName>
    <alternativeName>
        <fullName evidence="7 8">Lactase</fullName>
    </alternativeName>
</protein>
<dbReference type="RefSeq" id="WP_227616242.1">
    <property type="nucleotide sequence ID" value="NZ_JAJEPR010000050.1"/>
</dbReference>
<dbReference type="GO" id="GO:0005990">
    <property type="term" value="P:lactose catabolic process"/>
    <property type="evidence" value="ECO:0007669"/>
    <property type="project" value="TreeGrafter"/>
</dbReference>
<accession>A0AAE3DVP1</accession>
<dbReference type="InterPro" id="IPR036156">
    <property type="entry name" value="Beta-gal/glucu_dom_sf"/>
</dbReference>
<dbReference type="PANTHER" id="PTHR46323">
    <property type="entry name" value="BETA-GALACTOSIDASE"/>
    <property type="match status" value="1"/>
</dbReference>
<evidence type="ECO:0000256" key="5">
    <source>
        <dbReference type="ARBA" id="ARBA00022801"/>
    </source>
</evidence>
<evidence type="ECO:0000256" key="2">
    <source>
        <dbReference type="ARBA" id="ARBA00007401"/>
    </source>
</evidence>
<dbReference type="InterPro" id="IPR014718">
    <property type="entry name" value="GH-type_carb-bd"/>
</dbReference>
<dbReference type="InterPro" id="IPR023230">
    <property type="entry name" value="Glyco_hydro_2_CS"/>
</dbReference>
<dbReference type="Gene3D" id="2.60.120.260">
    <property type="entry name" value="Galactose-binding domain-like"/>
    <property type="match status" value="1"/>
</dbReference>
<dbReference type="InterPro" id="IPR006103">
    <property type="entry name" value="Glyco_hydro_2_cat"/>
</dbReference>
<dbReference type="Pfam" id="PF16353">
    <property type="entry name" value="LacZ_4"/>
    <property type="match status" value="1"/>
</dbReference>
<organism evidence="10 11">
    <name type="scientific">Fusicatenibacter faecihominis</name>
    <dbReference type="NCBI Taxonomy" id="2881276"/>
    <lineage>
        <taxon>Bacteria</taxon>
        <taxon>Bacillati</taxon>
        <taxon>Bacillota</taxon>
        <taxon>Clostridia</taxon>
        <taxon>Lachnospirales</taxon>
        <taxon>Lachnospiraceae</taxon>
        <taxon>Fusicatenibacter</taxon>
    </lineage>
</organism>
<dbReference type="InterPro" id="IPR006102">
    <property type="entry name" value="Ig-like_GH2"/>
</dbReference>
<keyword evidence="6 8" id="KW-0326">Glycosidase</keyword>
<proteinExistence type="inferred from homology"/>
<feature type="domain" description="Beta galactosidase small chain/" evidence="9">
    <location>
        <begin position="744"/>
        <end position="1020"/>
    </location>
</feature>
<dbReference type="InterPro" id="IPR004199">
    <property type="entry name" value="B-gal_small/dom_5"/>
</dbReference>
<dbReference type="Gene3D" id="2.70.98.10">
    <property type="match status" value="1"/>
</dbReference>